<accession>A0A6A6FL14</accession>
<keyword evidence="2" id="KW-1185">Reference proteome</keyword>
<evidence type="ECO:0000313" key="1">
    <source>
        <dbReference type="EMBL" id="KAF2213984.1"/>
    </source>
</evidence>
<dbReference type="Proteomes" id="UP000799539">
    <property type="component" value="Unassembled WGS sequence"/>
</dbReference>
<reference evidence="1" key="1">
    <citation type="journal article" date="2020" name="Stud. Mycol.">
        <title>101 Dothideomycetes genomes: a test case for predicting lifestyles and emergence of pathogens.</title>
        <authorList>
            <person name="Haridas S."/>
            <person name="Albert R."/>
            <person name="Binder M."/>
            <person name="Bloem J."/>
            <person name="Labutti K."/>
            <person name="Salamov A."/>
            <person name="Andreopoulos B."/>
            <person name="Baker S."/>
            <person name="Barry K."/>
            <person name="Bills G."/>
            <person name="Bluhm B."/>
            <person name="Cannon C."/>
            <person name="Castanera R."/>
            <person name="Culley D."/>
            <person name="Daum C."/>
            <person name="Ezra D."/>
            <person name="Gonzalez J."/>
            <person name="Henrissat B."/>
            <person name="Kuo A."/>
            <person name="Liang C."/>
            <person name="Lipzen A."/>
            <person name="Lutzoni F."/>
            <person name="Magnuson J."/>
            <person name="Mondo S."/>
            <person name="Nolan M."/>
            <person name="Ohm R."/>
            <person name="Pangilinan J."/>
            <person name="Park H.-J."/>
            <person name="Ramirez L."/>
            <person name="Alfaro M."/>
            <person name="Sun H."/>
            <person name="Tritt A."/>
            <person name="Yoshinaga Y."/>
            <person name="Zwiers L.-H."/>
            <person name="Turgeon B."/>
            <person name="Goodwin S."/>
            <person name="Spatafora J."/>
            <person name="Crous P."/>
            <person name="Grigoriev I."/>
        </authorList>
    </citation>
    <scope>NUCLEOTIDE SEQUENCE</scope>
    <source>
        <strain evidence="1">SCOH1-5</strain>
    </source>
</reference>
<dbReference type="AlphaFoldDB" id="A0A6A6FL14"/>
<dbReference type="PANTHER" id="PTHR39697:SF2">
    <property type="entry name" value="CYANOVIRIN-N DOMAIN-CONTAINING PROTEIN"/>
    <property type="match status" value="1"/>
</dbReference>
<dbReference type="OrthoDB" id="5289641at2759"/>
<name>A0A6A6FL14_9PEZI</name>
<sequence length="151" mass="17533">MQVQPFREQNPVPHISDVPWYNKTFLILEQSSRRALTHTEHGLRVISMEYDGPNPRNTWLCVHRNNYMGFMNKHSRRFLGHDGGEGRSRVHAIVGKMGDWESFIPRLLPDGGYQILSPFWHSHMRLVVVADRDGGVERAEHGDTAWVFEEV</sequence>
<dbReference type="EMBL" id="ML992669">
    <property type="protein sequence ID" value="KAF2213984.1"/>
    <property type="molecule type" value="Genomic_DNA"/>
</dbReference>
<proteinExistence type="predicted"/>
<organism evidence="1 2">
    <name type="scientific">Cercospora zeae-maydis SCOH1-5</name>
    <dbReference type="NCBI Taxonomy" id="717836"/>
    <lineage>
        <taxon>Eukaryota</taxon>
        <taxon>Fungi</taxon>
        <taxon>Dikarya</taxon>
        <taxon>Ascomycota</taxon>
        <taxon>Pezizomycotina</taxon>
        <taxon>Dothideomycetes</taxon>
        <taxon>Dothideomycetidae</taxon>
        <taxon>Mycosphaerellales</taxon>
        <taxon>Mycosphaerellaceae</taxon>
        <taxon>Cercospora</taxon>
    </lineage>
</organism>
<evidence type="ECO:0000313" key="2">
    <source>
        <dbReference type="Proteomes" id="UP000799539"/>
    </source>
</evidence>
<gene>
    <name evidence="1" type="ORF">CERZMDRAFT_38221</name>
</gene>
<protein>
    <submittedName>
        <fullName evidence="1">Uncharacterized protein</fullName>
    </submittedName>
</protein>
<dbReference type="PANTHER" id="PTHR39697">
    <property type="entry name" value="RICIN B LECTIN DOMAIN-CONTAINING PROTEIN-RELATED"/>
    <property type="match status" value="1"/>
</dbReference>